<dbReference type="Proteomes" id="UP001500064">
    <property type="component" value="Unassembled WGS sequence"/>
</dbReference>
<name>A0ABP4RJ42_9ACTN</name>
<reference evidence="3" key="1">
    <citation type="journal article" date="2019" name="Int. J. Syst. Evol. Microbiol.">
        <title>The Global Catalogue of Microorganisms (GCM) 10K type strain sequencing project: providing services to taxonomists for standard genome sequencing and annotation.</title>
        <authorList>
            <consortium name="The Broad Institute Genomics Platform"/>
            <consortium name="The Broad Institute Genome Sequencing Center for Infectious Disease"/>
            <person name="Wu L."/>
            <person name="Ma J."/>
        </authorList>
    </citation>
    <scope>NUCLEOTIDE SEQUENCE [LARGE SCALE GENOMIC DNA]</scope>
    <source>
        <strain evidence="3">JCM 13929</strain>
    </source>
</reference>
<accession>A0ABP4RJ42</accession>
<comment type="caution">
    <text evidence="2">The sequence shown here is derived from an EMBL/GenBank/DDBJ whole genome shotgun (WGS) entry which is preliminary data.</text>
</comment>
<protein>
    <submittedName>
        <fullName evidence="2">Uncharacterized protein</fullName>
    </submittedName>
</protein>
<keyword evidence="3" id="KW-1185">Reference proteome</keyword>
<feature type="compositionally biased region" description="Low complexity" evidence="1">
    <location>
        <begin position="1"/>
        <end position="19"/>
    </location>
</feature>
<evidence type="ECO:0000256" key="1">
    <source>
        <dbReference type="SAM" id="MobiDB-lite"/>
    </source>
</evidence>
<evidence type="ECO:0000313" key="2">
    <source>
        <dbReference type="EMBL" id="GAA1655050.1"/>
    </source>
</evidence>
<sequence>MADVQAPTATTAASAMMPEATRRIVPPSADLPQNLHLPDSYQLMQLSGEISVDGGRSGPLTGPAPRSGRPGRPELIGIRADPAARVSRGG</sequence>
<organism evidence="2 3">
    <name type="scientific">Nonomuraea maheshkhaliensis</name>
    <dbReference type="NCBI Taxonomy" id="419590"/>
    <lineage>
        <taxon>Bacteria</taxon>
        <taxon>Bacillati</taxon>
        <taxon>Actinomycetota</taxon>
        <taxon>Actinomycetes</taxon>
        <taxon>Streptosporangiales</taxon>
        <taxon>Streptosporangiaceae</taxon>
        <taxon>Nonomuraea</taxon>
    </lineage>
</organism>
<feature type="region of interest" description="Disordered" evidence="1">
    <location>
        <begin position="49"/>
        <end position="90"/>
    </location>
</feature>
<feature type="region of interest" description="Disordered" evidence="1">
    <location>
        <begin position="1"/>
        <end position="20"/>
    </location>
</feature>
<gene>
    <name evidence="2" type="ORF">GCM10009733_060670</name>
</gene>
<dbReference type="EMBL" id="BAAAMU010000051">
    <property type="protein sequence ID" value="GAA1655050.1"/>
    <property type="molecule type" value="Genomic_DNA"/>
</dbReference>
<evidence type="ECO:0000313" key="3">
    <source>
        <dbReference type="Proteomes" id="UP001500064"/>
    </source>
</evidence>
<proteinExistence type="predicted"/>